<dbReference type="VEuPathDB" id="FungiDB:RhiirA1_472377"/>
<accession>A0A2N0R2M6</accession>
<dbReference type="AlphaFoldDB" id="A0A2N0R2M6"/>
<evidence type="ECO:0000313" key="1">
    <source>
        <dbReference type="EMBL" id="PKB99101.1"/>
    </source>
</evidence>
<dbReference type="Proteomes" id="UP000232688">
    <property type="component" value="Unassembled WGS sequence"/>
</dbReference>
<dbReference type="EMBL" id="LLXH01001802">
    <property type="protein sequence ID" value="PKC57510.1"/>
    <property type="molecule type" value="Genomic_DNA"/>
</dbReference>
<proteinExistence type="predicted"/>
<dbReference type="EMBL" id="LLXJ01002334">
    <property type="protein sequence ID" value="PKB99101.1"/>
    <property type="molecule type" value="Genomic_DNA"/>
</dbReference>
<reference evidence="2 3" key="4">
    <citation type="submission" date="2017-10" db="EMBL/GenBank/DDBJ databases">
        <title>Genome analyses suggest a sexual origin of heterokaryosis in a supposedly ancient asexual fungus.</title>
        <authorList>
            <person name="Corradi N."/>
            <person name="Sedzielewska K."/>
            <person name="Noel J."/>
            <person name="Charron P."/>
            <person name="Farinelli L."/>
            <person name="Marton T."/>
            <person name="Kruger M."/>
            <person name="Pelin A."/>
            <person name="Brachmann A."/>
            <person name="Corradi N."/>
        </authorList>
    </citation>
    <scope>NUCLEOTIDE SEQUENCE [LARGE SCALE GENOMIC DNA]</scope>
    <source>
        <strain evidence="2 3">A1</strain>
    </source>
</reference>
<reference evidence="1 4" key="1">
    <citation type="submission" date="2016-04" db="EMBL/GenBank/DDBJ databases">
        <title>Genome analyses suggest a sexual origin of heterokaryosis in a supposedly ancient asexual fungus.</title>
        <authorList>
            <person name="Ropars J."/>
            <person name="Sedzielewska K."/>
            <person name="Noel J."/>
            <person name="Charron P."/>
            <person name="Farinelli L."/>
            <person name="Marton T."/>
            <person name="Kruger M."/>
            <person name="Pelin A."/>
            <person name="Brachmann A."/>
            <person name="Corradi N."/>
        </authorList>
    </citation>
    <scope>NUCLEOTIDE SEQUENCE [LARGE SCALE GENOMIC DNA]</scope>
    <source>
        <strain evidence="1 4">A5</strain>
    </source>
</reference>
<protein>
    <recommendedName>
        <fullName evidence="5">Kelch repeat protein</fullName>
    </recommendedName>
</protein>
<name>A0A2N0R2M6_9GLOM</name>
<evidence type="ECO:0008006" key="5">
    <source>
        <dbReference type="Google" id="ProtNLM"/>
    </source>
</evidence>
<reference evidence="1 4" key="2">
    <citation type="submission" date="2017-09" db="EMBL/GenBank/DDBJ databases">
        <title>Extensive intraspecific genome diversity in a model arbuscular mycorrhizal fungus.</title>
        <authorList>
            <person name="Chen E.C."/>
            <person name="Morin E."/>
            <person name="Beaudet D."/>
            <person name="Noel J."/>
            <person name="Ndikumana S."/>
            <person name="Charron P."/>
            <person name="St-Onge C."/>
            <person name="Giorgi J."/>
            <person name="Grigoriev I.V."/>
            <person name="Roux C."/>
            <person name="Martin F.M."/>
            <person name="Corradi N."/>
        </authorList>
    </citation>
    <scope>NUCLEOTIDE SEQUENCE [LARGE SCALE GENOMIC DNA]</scope>
    <source>
        <strain evidence="1 4">A5</strain>
    </source>
</reference>
<sequence length="67" mass="7608">MNGVINNETEKFYAFSSITNAPLPRVDYTATLLFNGVIDFIGGREINNLVNFPLYDMKVDRWSTMTA</sequence>
<evidence type="ECO:0000313" key="3">
    <source>
        <dbReference type="Proteomes" id="UP000232688"/>
    </source>
</evidence>
<evidence type="ECO:0000313" key="4">
    <source>
        <dbReference type="Proteomes" id="UP000232722"/>
    </source>
</evidence>
<comment type="caution">
    <text evidence="2">The sequence shown here is derived from an EMBL/GenBank/DDBJ whole genome shotgun (WGS) entry which is preliminary data.</text>
</comment>
<organism evidence="2 3">
    <name type="scientific">Rhizophagus irregularis</name>
    <dbReference type="NCBI Taxonomy" id="588596"/>
    <lineage>
        <taxon>Eukaryota</taxon>
        <taxon>Fungi</taxon>
        <taxon>Fungi incertae sedis</taxon>
        <taxon>Mucoromycota</taxon>
        <taxon>Glomeromycotina</taxon>
        <taxon>Glomeromycetes</taxon>
        <taxon>Glomerales</taxon>
        <taxon>Glomeraceae</taxon>
        <taxon>Rhizophagus</taxon>
    </lineage>
</organism>
<evidence type="ECO:0000313" key="2">
    <source>
        <dbReference type="EMBL" id="PKC57510.1"/>
    </source>
</evidence>
<dbReference type="Proteomes" id="UP000232722">
    <property type="component" value="Unassembled WGS sequence"/>
</dbReference>
<gene>
    <name evidence="2" type="ORF">RhiirA1_472377</name>
    <name evidence="1" type="ORF">RhiirA5_430282</name>
</gene>
<reference evidence="2 3" key="3">
    <citation type="submission" date="2017-10" db="EMBL/GenBank/DDBJ databases">
        <title>Extensive intraspecific genome diversity in a model arbuscular mycorrhizal fungus.</title>
        <authorList>
            <person name="Chen E.C.H."/>
            <person name="Morin E."/>
            <person name="Baudet D."/>
            <person name="Noel J."/>
            <person name="Ndikumana S."/>
            <person name="Charron P."/>
            <person name="St-Onge C."/>
            <person name="Giorgi J."/>
            <person name="Grigoriev I.V."/>
            <person name="Roux C."/>
            <person name="Martin F.M."/>
            <person name="Corradi N."/>
        </authorList>
    </citation>
    <scope>NUCLEOTIDE SEQUENCE [LARGE SCALE GENOMIC DNA]</scope>
    <source>
        <strain evidence="2 3">A1</strain>
    </source>
</reference>